<dbReference type="GO" id="GO:0008440">
    <property type="term" value="F:inositol-1,4,5-trisphosphate 3-kinase activity"/>
    <property type="evidence" value="ECO:0007669"/>
    <property type="project" value="TreeGrafter"/>
</dbReference>
<dbReference type="PANTHER" id="PTHR12400:SF21">
    <property type="entry name" value="KINASE"/>
    <property type="match status" value="1"/>
</dbReference>
<keyword evidence="2 4" id="KW-0808">Transferase</keyword>
<dbReference type="InterPro" id="IPR005522">
    <property type="entry name" value="IPK"/>
</dbReference>
<dbReference type="Proteomes" id="UP000790833">
    <property type="component" value="Unassembled WGS sequence"/>
</dbReference>
<evidence type="ECO:0000256" key="5">
    <source>
        <dbReference type="SAM" id="MobiDB-lite"/>
    </source>
</evidence>
<gene>
    <name evidence="6" type="ORF">KQ657_001672</name>
</gene>
<dbReference type="Pfam" id="PF03770">
    <property type="entry name" value="IPK"/>
    <property type="match status" value="1"/>
</dbReference>
<comment type="similarity">
    <text evidence="1 4">Belongs to the inositol phosphokinase (IPK) family.</text>
</comment>
<dbReference type="OrthoDB" id="2573163at2759"/>
<evidence type="ECO:0000313" key="7">
    <source>
        <dbReference type="Proteomes" id="UP000790833"/>
    </source>
</evidence>
<protein>
    <recommendedName>
        <fullName evidence="4">Kinase</fullName>
        <ecNumber evidence="4">2.7.-.-</ecNumber>
    </recommendedName>
</protein>
<evidence type="ECO:0000256" key="1">
    <source>
        <dbReference type="ARBA" id="ARBA00007374"/>
    </source>
</evidence>
<feature type="compositionally biased region" description="Low complexity" evidence="5">
    <location>
        <begin position="116"/>
        <end position="125"/>
    </location>
</feature>
<evidence type="ECO:0000256" key="2">
    <source>
        <dbReference type="ARBA" id="ARBA00022679"/>
    </source>
</evidence>
<accession>A0A9P7V7F3</accession>
<name>A0A9P7V7F3_9ASCO</name>
<dbReference type="EMBL" id="JAHMUF010000017">
    <property type="protein sequence ID" value="KAG7192572.1"/>
    <property type="molecule type" value="Genomic_DNA"/>
</dbReference>
<dbReference type="AlphaFoldDB" id="A0A9P7V7F3"/>
<dbReference type="PANTHER" id="PTHR12400">
    <property type="entry name" value="INOSITOL POLYPHOSPHATE KINASE"/>
    <property type="match status" value="1"/>
</dbReference>
<proteinExistence type="inferred from homology"/>
<keyword evidence="3 4" id="KW-0418">Kinase</keyword>
<dbReference type="GO" id="GO:0005634">
    <property type="term" value="C:nucleus"/>
    <property type="evidence" value="ECO:0007669"/>
    <property type="project" value="TreeGrafter"/>
</dbReference>
<dbReference type="GO" id="GO:0000824">
    <property type="term" value="F:inositol-1,4,5,6-tetrakisphosphate 3-kinase activity"/>
    <property type="evidence" value="ECO:0007669"/>
    <property type="project" value="TreeGrafter"/>
</dbReference>
<reference evidence="6" key="1">
    <citation type="submission" date="2021-03" db="EMBL/GenBank/DDBJ databases">
        <authorList>
            <person name="Palmer J.M."/>
        </authorList>
    </citation>
    <scope>NUCLEOTIDE SEQUENCE</scope>
    <source>
        <strain evidence="6">ARV_011</strain>
    </source>
</reference>
<feature type="compositionally biased region" description="Low complexity" evidence="5">
    <location>
        <begin position="200"/>
        <end position="212"/>
    </location>
</feature>
<dbReference type="GO" id="GO:0005737">
    <property type="term" value="C:cytoplasm"/>
    <property type="evidence" value="ECO:0007669"/>
    <property type="project" value="TreeGrafter"/>
</dbReference>
<organism evidence="6 7">
    <name type="scientific">Scheffersomyces spartinae</name>
    <dbReference type="NCBI Taxonomy" id="45513"/>
    <lineage>
        <taxon>Eukaryota</taxon>
        <taxon>Fungi</taxon>
        <taxon>Dikarya</taxon>
        <taxon>Ascomycota</taxon>
        <taxon>Saccharomycotina</taxon>
        <taxon>Pichiomycetes</taxon>
        <taxon>Debaryomycetaceae</taxon>
        <taxon>Scheffersomyces</taxon>
    </lineage>
</organism>
<dbReference type="GeneID" id="66115046"/>
<evidence type="ECO:0000313" key="6">
    <source>
        <dbReference type="EMBL" id="KAG7192572.1"/>
    </source>
</evidence>
<feature type="region of interest" description="Disordered" evidence="5">
    <location>
        <begin position="194"/>
        <end position="219"/>
    </location>
</feature>
<sequence>MEKIELESAVSGRKAARSLRLFRKNSTRIDETAAVPNELSSFASTDQDKKAVLVDSNEEVEALSLFLGLEIDDNELEPVSSATYIPHGTSHHSEDVESADQQEGIIVPETDRNSDLQDIQSSSQLKNQSVSDNELEAMTGEEQTERHHMRAHVEYDHTGTHITKIQKLTKRTTSFATNLSLDLHLEPNARFESSSASLKPTSVAPSISSTSSFGPPGAITPRSRNLFPLTVELRPFKNKVGGHTAIFSFSKRAVCKALVNRENLWYETIEKKVVELLNFMPKYIGVLNVRYSSMIEENGTKPIGMHITNNISSSPTTPPHKLFRRQHSKSNLRGRGIIDDDEASPVDIIGHIVNREEENISVVFEDNKHIIPDKLWRQYSDSFPDELPDYHLGFTKAPAVDDMVSIGSTSVNTDLQAQIIEEVFQDKDDGDTASVLSATTPILVKHTRFERFILLEDLTSLMKHPCVLDLKMGTRQYGIEATTAKQASQRRKCAQTTSRKLGVRVCGMQCWDAGTKEFFIRDKYFGRGLKRGSQFARTLAKFLYDGLSEWSIIVHIPALVQQLEQLHAIFAQLRGYRLYGSLVLFMYDGNVSGYDIEDRTSSPIKVKIIDFAQSVTYESNADFTNNINVTVPPEHPQLPDMGYLKGIESLVTYLKAIFLIITNTEYESVKGTIHGWLEANKKEFNKKNAWLDVFPEDLKGDGIDPFDISYPHEEEEEEYGISE</sequence>
<dbReference type="RefSeq" id="XP_043048122.1">
    <property type="nucleotide sequence ID" value="XM_043192458.1"/>
</dbReference>
<dbReference type="GO" id="GO:0046854">
    <property type="term" value="P:phosphatidylinositol phosphate biosynthetic process"/>
    <property type="evidence" value="ECO:0007669"/>
    <property type="project" value="TreeGrafter"/>
</dbReference>
<comment type="caution">
    <text evidence="6">The sequence shown here is derived from an EMBL/GenBank/DDBJ whole genome shotgun (WGS) entry which is preliminary data.</text>
</comment>
<dbReference type="EC" id="2.7.-.-" evidence="4"/>
<feature type="region of interest" description="Disordered" evidence="5">
    <location>
        <begin position="116"/>
        <end position="146"/>
    </location>
</feature>
<dbReference type="GO" id="GO:0032958">
    <property type="term" value="P:inositol phosphate biosynthetic process"/>
    <property type="evidence" value="ECO:0007669"/>
    <property type="project" value="InterPro"/>
</dbReference>
<dbReference type="SUPFAM" id="SSF56104">
    <property type="entry name" value="SAICAR synthase-like"/>
    <property type="match status" value="1"/>
</dbReference>
<dbReference type="InterPro" id="IPR038286">
    <property type="entry name" value="IPK_sf"/>
</dbReference>
<keyword evidence="7" id="KW-1185">Reference proteome</keyword>
<dbReference type="Gene3D" id="3.30.470.160">
    <property type="entry name" value="Inositol polyphosphate kinase"/>
    <property type="match status" value="1"/>
</dbReference>
<evidence type="ECO:0000256" key="3">
    <source>
        <dbReference type="ARBA" id="ARBA00022777"/>
    </source>
</evidence>
<evidence type="ECO:0000256" key="4">
    <source>
        <dbReference type="RuleBase" id="RU363090"/>
    </source>
</evidence>